<organism evidence="2 3">
    <name type="scientific">Gossypium trilobum</name>
    <dbReference type="NCBI Taxonomy" id="34281"/>
    <lineage>
        <taxon>Eukaryota</taxon>
        <taxon>Viridiplantae</taxon>
        <taxon>Streptophyta</taxon>
        <taxon>Embryophyta</taxon>
        <taxon>Tracheophyta</taxon>
        <taxon>Spermatophyta</taxon>
        <taxon>Magnoliopsida</taxon>
        <taxon>eudicotyledons</taxon>
        <taxon>Gunneridae</taxon>
        <taxon>Pentapetalae</taxon>
        <taxon>rosids</taxon>
        <taxon>malvids</taxon>
        <taxon>Malvales</taxon>
        <taxon>Malvaceae</taxon>
        <taxon>Malvoideae</taxon>
        <taxon>Gossypium</taxon>
    </lineage>
</organism>
<sequence length="284" mass="33486">MPPRKSRQTNEQEKPVVANPSKFQNLNVEKYFLELQGKTFIQERGFEPSMILCKETWVLVRYHRWERFCITLKKPTIISVVQEFYASFRYQESRRSCDAIWETIMVMGKKMHVTPREICEFYNVPYYETDFLNNTNLTNFKDIDMDNIANYLTEGRVDTHRSMDLSQYKALYKQPKVWGFLPSPSNGAVQKGWGSNGNKQAIHETNEELNRHGMDDNMDARDGPGRTRFRMEKWSKEVKKTTEVRKNKRTMGLWSKIPMKKRMTTMRGHSSHKDSRIKSQSSAA</sequence>
<evidence type="ECO:0000256" key="1">
    <source>
        <dbReference type="SAM" id="MobiDB-lite"/>
    </source>
</evidence>
<dbReference type="EMBL" id="JABEZW010225619">
    <property type="protein sequence ID" value="MBA0787303.1"/>
    <property type="molecule type" value="Genomic_DNA"/>
</dbReference>
<evidence type="ECO:0000313" key="3">
    <source>
        <dbReference type="Proteomes" id="UP000593568"/>
    </source>
</evidence>
<accession>A0A7J9FPU2</accession>
<proteinExistence type="predicted"/>
<keyword evidence="3" id="KW-1185">Reference proteome</keyword>
<name>A0A7J9FPU2_9ROSI</name>
<reference evidence="2 3" key="1">
    <citation type="journal article" date="2019" name="Genome Biol. Evol.">
        <title>Insights into the evolution of the New World diploid cottons (Gossypium, subgenus Houzingenia) based on genome sequencing.</title>
        <authorList>
            <person name="Grover C.E."/>
            <person name="Arick M.A. 2nd"/>
            <person name="Thrash A."/>
            <person name="Conover J.L."/>
            <person name="Sanders W.S."/>
            <person name="Peterson D.G."/>
            <person name="Frelichowski J.E."/>
            <person name="Scheffler J.A."/>
            <person name="Scheffler B.E."/>
            <person name="Wendel J.F."/>
        </authorList>
    </citation>
    <scope>NUCLEOTIDE SEQUENCE [LARGE SCALE GENOMIC DNA]</scope>
    <source>
        <strain evidence="2">8</strain>
        <tissue evidence="2">Leaf</tissue>
    </source>
</reference>
<feature type="region of interest" description="Disordered" evidence="1">
    <location>
        <begin position="263"/>
        <end position="284"/>
    </location>
</feature>
<gene>
    <name evidence="2" type="ORF">Gotri_024881</name>
</gene>
<comment type="caution">
    <text evidence="2">The sequence shown here is derived from an EMBL/GenBank/DDBJ whole genome shotgun (WGS) entry which is preliminary data.</text>
</comment>
<dbReference type="AlphaFoldDB" id="A0A7J9FPU2"/>
<dbReference type="Proteomes" id="UP000593568">
    <property type="component" value="Unassembled WGS sequence"/>
</dbReference>
<evidence type="ECO:0000313" key="2">
    <source>
        <dbReference type="EMBL" id="MBA0787303.1"/>
    </source>
</evidence>
<protein>
    <submittedName>
        <fullName evidence="2">Uncharacterized protein</fullName>
    </submittedName>
</protein>